<keyword evidence="2" id="KW-0732">Signal</keyword>
<evidence type="ECO:0000256" key="1">
    <source>
        <dbReference type="ARBA" id="ARBA00009865"/>
    </source>
</evidence>
<protein>
    <submittedName>
        <fullName evidence="8">Alpha-L-arabinofuranosidase II</fullName>
    </submittedName>
</protein>
<dbReference type="CDD" id="cd00161">
    <property type="entry name" value="beta-trefoil_Ricin-like"/>
    <property type="match status" value="3"/>
</dbReference>
<dbReference type="PROSITE" id="PS50231">
    <property type="entry name" value="RICIN_B_LECTIN"/>
    <property type="match status" value="2"/>
</dbReference>
<dbReference type="PANTHER" id="PTHR43817">
    <property type="entry name" value="GLYCOSYL HYDROLASE"/>
    <property type="match status" value="1"/>
</dbReference>
<evidence type="ECO:0000256" key="4">
    <source>
        <dbReference type="ARBA" id="ARBA00023295"/>
    </source>
</evidence>
<dbReference type="RefSeq" id="WP_095981345.1">
    <property type="nucleotide sequence ID" value="NZ_CP022163.1"/>
</dbReference>
<evidence type="ECO:0000256" key="3">
    <source>
        <dbReference type="ARBA" id="ARBA00022801"/>
    </source>
</evidence>
<name>A0A250INF3_9BACT</name>
<dbReference type="InterPro" id="IPR000772">
    <property type="entry name" value="Ricin_B_lectin"/>
</dbReference>
<keyword evidence="9" id="KW-1185">Reference proteome</keyword>
<dbReference type="Pfam" id="PF14200">
    <property type="entry name" value="RicinB_lectin_2"/>
    <property type="match status" value="3"/>
</dbReference>
<feature type="site" description="Important for catalytic activity, responsible for pKa modulation of the active site Glu and correct orientation of both the proton donor and substrate" evidence="6">
    <location>
        <position position="154"/>
    </location>
</feature>
<evidence type="ECO:0000256" key="2">
    <source>
        <dbReference type="ARBA" id="ARBA00022729"/>
    </source>
</evidence>
<keyword evidence="4" id="KW-0326">Glycosidase</keyword>
<keyword evidence="3" id="KW-0378">Hydrolase</keyword>
<feature type="active site" description="Proton acceptor" evidence="5">
    <location>
        <position position="40"/>
    </location>
</feature>
<feature type="active site" description="Proton donor" evidence="5">
    <location>
        <position position="218"/>
    </location>
</feature>
<sequence>MKTASLIAQRLRVLLLWGFWLFPGLVHAQSVSNPISDLADPHITFANGYYYLTGTTGPTIHLRRSQTLNGLKAAPLTQVYSAAQGGPNQLGWAPELHFLDGKWYIYYSAFYGANDSDGNAPRVYVIENGSADPMVGAWTLKGYLKASPDYWAIDGTVMVLRGQKYFLWAGKDTPSSTHGAIFISKMSNPWTLTGGRTRLSTPDNQWFAWEKAGDWVNEGPEVMLANGKVFVTYSASMFYTPDYCLGMFTMNNDADDPMNPASWVKSSQPVFKRNSATAIYGPGHNSFFKSPDGKEFWMAYHSRSDLDNGPRTTSVKKIHWGGDGMPIFGVPPKNGESLPAPSGEVALPSAAPIANGVYRLVPRSNTGSVLEVAGGNRAVGSRVQQWQWLDGDAQKWNIQAIGNGYYSITAVAGGLALEVEGCSTSGGAKVRPWMANGAACQQWQIVDSGGGFFRVVNRNSGLVLDVAGGGTANGTDIIQWGWQGGAAQQWRFDSMGQAPMRNDVYAIFNQASGQALDVAGCSAANSAKIEQFPWWGGDCQRFHVTANGDGSFRITPQSSVGRALDLPGCSTENLAQIQQYDWLNNDCQKWYINPVGNGYYNIISKRSGLALDLPGCSNVAPTLLQQYTWLNNACQKWRFEPVPANNSIP</sequence>
<dbReference type="Pfam" id="PF04616">
    <property type="entry name" value="Glyco_hydro_43"/>
    <property type="match status" value="1"/>
</dbReference>
<dbReference type="InterPro" id="IPR035992">
    <property type="entry name" value="Ricin_B-like_lectins"/>
</dbReference>
<dbReference type="PANTHER" id="PTHR43817:SF1">
    <property type="entry name" value="HYDROLASE, FAMILY 43, PUTATIVE (AFU_ORTHOLOGUE AFUA_3G01660)-RELATED"/>
    <property type="match status" value="1"/>
</dbReference>
<dbReference type="AlphaFoldDB" id="A0A250INF3"/>
<evidence type="ECO:0000313" key="9">
    <source>
        <dbReference type="Proteomes" id="UP000217289"/>
    </source>
</evidence>
<dbReference type="Gene3D" id="2.80.10.50">
    <property type="match status" value="6"/>
</dbReference>
<dbReference type="InterPro" id="IPR023296">
    <property type="entry name" value="Glyco_hydro_beta-prop_sf"/>
</dbReference>
<dbReference type="CDD" id="cd18820">
    <property type="entry name" value="GH43_LbAraf43-like"/>
    <property type="match status" value="1"/>
</dbReference>
<dbReference type="KEGG" id="mbd:MEBOL_006766"/>
<dbReference type="Gene3D" id="2.115.10.20">
    <property type="entry name" value="Glycosyl hydrolase domain, family 43"/>
    <property type="match status" value="1"/>
</dbReference>
<dbReference type="SMART" id="SM00458">
    <property type="entry name" value="RICIN"/>
    <property type="match status" value="2"/>
</dbReference>
<feature type="domain" description="Ricin B lectin" evidence="7">
    <location>
        <begin position="502"/>
        <end position="640"/>
    </location>
</feature>
<evidence type="ECO:0000313" key="8">
    <source>
        <dbReference type="EMBL" id="ATB33275.1"/>
    </source>
</evidence>
<dbReference type="Proteomes" id="UP000217289">
    <property type="component" value="Chromosome"/>
</dbReference>
<dbReference type="SUPFAM" id="SSF75005">
    <property type="entry name" value="Arabinanase/levansucrase/invertase"/>
    <property type="match status" value="1"/>
</dbReference>
<dbReference type="OrthoDB" id="177947at2"/>
<evidence type="ECO:0000256" key="5">
    <source>
        <dbReference type="PIRSR" id="PIRSR606710-1"/>
    </source>
</evidence>
<reference evidence="8 9" key="1">
    <citation type="submission" date="2017-06" db="EMBL/GenBank/DDBJ databases">
        <authorList>
            <person name="Kim H.J."/>
            <person name="Triplett B.A."/>
        </authorList>
    </citation>
    <scope>NUCLEOTIDE SEQUENCE [LARGE SCALE GENOMIC DNA]</scope>
    <source>
        <strain evidence="8 9">DSM 14713</strain>
    </source>
</reference>
<dbReference type="InterPro" id="IPR006710">
    <property type="entry name" value="Glyco_hydro_43"/>
</dbReference>
<dbReference type="SUPFAM" id="SSF50370">
    <property type="entry name" value="Ricin B-like lectins"/>
    <property type="match status" value="2"/>
</dbReference>
<gene>
    <name evidence="8" type="ORF">MEBOL_006766</name>
</gene>
<feature type="domain" description="Ricin B lectin" evidence="7">
    <location>
        <begin position="355"/>
        <end position="493"/>
    </location>
</feature>
<proteinExistence type="inferred from homology"/>
<dbReference type="GO" id="GO:0005975">
    <property type="term" value="P:carbohydrate metabolic process"/>
    <property type="evidence" value="ECO:0007669"/>
    <property type="project" value="InterPro"/>
</dbReference>
<comment type="similarity">
    <text evidence="1">Belongs to the glycosyl hydrolase 43 family.</text>
</comment>
<evidence type="ECO:0000259" key="7">
    <source>
        <dbReference type="SMART" id="SM00458"/>
    </source>
</evidence>
<dbReference type="GO" id="GO:0004553">
    <property type="term" value="F:hydrolase activity, hydrolyzing O-glycosyl compounds"/>
    <property type="evidence" value="ECO:0007669"/>
    <property type="project" value="InterPro"/>
</dbReference>
<accession>A0A250INF3</accession>
<organism evidence="8 9">
    <name type="scientific">Melittangium boletus DSM 14713</name>
    <dbReference type="NCBI Taxonomy" id="1294270"/>
    <lineage>
        <taxon>Bacteria</taxon>
        <taxon>Pseudomonadati</taxon>
        <taxon>Myxococcota</taxon>
        <taxon>Myxococcia</taxon>
        <taxon>Myxococcales</taxon>
        <taxon>Cystobacterineae</taxon>
        <taxon>Archangiaceae</taxon>
        <taxon>Melittangium</taxon>
    </lineage>
</organism>
<evidence type="ECO:0000256" key="6">
    <source>
        <dbReference type="PIRSR" id="PIRSR606710-2"/>
    </source>
</evidence>
<dbReference type="EMBL" id="CP022163">
    <property type="protein sequence ID" value="ATB33275.1"/>
    <property type="molecule type" value="Genomic_DNA"/>
</dbReference>